<proteinExistence type="predicted"/>
<gene>
    <name evidence="2" type="primary">Nxf3</name>
</gene>
<accession>A0AC58LME9</accession>
<sequence length="670" mass="76934">MDAAPSSLFLLRPEVSSFAPSTLLPPLLRGAVLRAAPKGARWPLKLPGIKSSALRKLPTRHNSQNRLVQRRARCWGLFRRRFPNWSEQVSATMLTSYYRQQDGAPARSDALMESRERYTPYGIPSHHRRVNLHGNMEGEENPPERRMERNRQDETLRSWFKITIPFGIKYEEKWLLNLIQSQCSVPFTPVEFHYEQMQAQFFVENGNIAFELRNISGKIWDEDNEKISIFISPSGVPHTVQQELKPEKMEQIKLMVNRCDAFQQDLNTQQLPSDPDLMTHTMEVALTPKRYMITSKPTHEENIFKLFPLNLSHNKPYQLVALLDAIPMTPSIKPLNVSKNEVISAWNMNKGKWLQPAQMFADRNSICTTFPDKSTNINSILESFPKLLCLDNQETPRPALCDTKAHKSLPICKGSFFGSEMLKTLVLQFLQQYYFIYDYGDRRNLFNAYHEEAFFSLTILSNFKDSALSSLCEYLKHTRNVKTLKDPYVQTQLLKHKKCDIVNSLCMLPKTQHNFSSFVVDMWFQTETILCFSVNGVFKEVEGKSQGCVHVFTRTFITTPGSSSSLCIVNDKLFVKTASLHGTQNTFSIPMPISSSSSGPALSQERQRVMQTFSTQSWMNLEWSQRCSHDNCWNYSRPAQVLALPKRMAKSNQKMVMPLVGPQIGEDLAE</sequence>
<evidence type="ECO:0000313" key="1">
    <source>
        <dbReference type="Proteomes" id="UP001732720"/>
    </source>
</evidence>
<dbReference type="Proteomes" id="UP001732720">
    <property type="component" value="Chromosome X"/>
</dbReference>
<keyword evidence="1" id="KW-1185">Reference proteome</keyword>
<name>A0AC58LME9_CASCN</name>
<evidence type="ECO:0000313" key="2">
    <source>
        <dbReference type="RefSeq" id="XP_073918328.1"/>
    </source>
</evidence>
<organism evidence="1 2">
    <name type="scientific">Castor canadensis</name>
    <name type="common">American beaver</name>
    <dbReference type="NCBI Taxonomy" id="51338"/>
    <lineage>
        <taxon>Eukaryota</taxon>
        <taxon>Metazoa</taxon>
        <taxon>Chordata</taxon>
        <taxon>Craniata</taxon>
        <taxon>Vertebrata</taxon>
        <taxon>Euteleostomi</taxon>
        <taxon>Mammalia</taxon>
        <taxon>Eutheria</taxon>
        <taxon>Euarchontoglires</taxon>
        <taxon>Glires</taxon>
        <taxon>Rodentia</taxon>
        <taxon>Castorimorpha</taxon>
        <taxon>Castoridae</taxon>
        <taxon>Castor</taxon>
    </lineage>
</organism>
<dbReference type="RefSeq" id="XP_073918328.1">
    <property type="nucleotide sequence ID" value="XM_074062227.1"/>
</dbReference>
<protein>
    <submittedName>
        <fullName evidence="2">Nuclear RNA export factor 3</fullName>
    </submittedName>
</protein>
<reference evidence="2" key="1">
    <citation type="submission" date="2025-08" db="UniProtKB">
        <authorList>
            <consortium name="RefSeq"/>
        </authorList>
    </citation>
    <scope>IDENTIFICATION</scope>
</reference>